<dbReference type="PANTHER" id="PTHR14759">
    <property type="entry name" value="STOP PROTEIN"/>
    <property type="match status" value="1"/>
</dbReference>
<evidence type="ECO:0000313" key="7">
    <source>
        <dbReference type="Proteomes" id="UP001501920"/>
    </source>
</evidence>
<gene>
    <name evidence="6" type="primary">MAP6D1</name>
</gene>
<dbReference type="STRING" id="42514.ENSPNAP00000033022"/>
<evidence type="ECO:0000256" key="1">
    <source>
        <dbReference type="ARBA" id="ARBA00004245"/>
    </source>
</evidence>
<organism evidence="6 7">
    <name type="scientific">Pygocentrus nattereri</name>
    <name type="common">Red-bellied piranha</name>
    <dbReference type="NCBI Taxonomy" id="42514"/>
    <lineage>
        <taxon>Eukaryota</taxon>
        <taxon>Metazoa</taxon>
        <taxon>Chordata</taxon>
        <taxon>Craniata</taxon>
        <taxon>Vertebrata</taxon>
        <taxon>Euteleostomi</taxon>
        <taxon>Actinopterygii</taxon>
        <taxon>Neopterygii</taxon>
        <taxon>Teleostei</taxon>
        <taxon>Ostariophysi</taxon>
        <taxon>Characiformes</taxon>
        <taxon>Characoidei</taxon>
        <taxon>Pygocentrus</taxon>
    </lineage>
</organism>
<dbReference type="GO" id="GO:0005798">
    <property type="term" value="C:Golgi-associated vesicle"/>
    <property type="evidence" value="ECO:0007669"/>
    <property type="project" value="TreeGrafter"/>
</dbReference>
<dbReference type="PANTHER" id="PTHR14759:SF37">
    <property type="entry name" value="MAP6 DOMAIN-CONTAINING PROTEIN 1"/>
    <property type="match status" value="1"/>
</dbReference>
<dbReference type="GO" id="GO:0005801">
    <property type="term" value="C:cis-Golgi network"/>
    <property type="evidence" value="ECO:0007669"/>
    <property type="project" value="TreeGrafter"/>
</dbReference>
<evidence type="ECO:0000256" key="4">
    <source>
        <dbReference type="ARBA" id="ARBA00023212"/>
    </source>
</evidence>
<feature type="region of interest" description="Disordered" evidence="5">
    <location>
        <begin position="35"/>
        <end position="118"/>
    </location>
</feature>
<feature type="compositionally biased region" description="Basic and acidic residues" evidence="5">
    <location>
        <begin position="95"/>
        <end position="107"/>
    </location>
</feature>
<reference evidence="6" key="2">
    <citation type="submission" date="2025-08" db="UniProtKB">
        <authorList>
            <consortium name="Ensembl"/>
        </authorList>
    </citation>
    <scope>IDENTIFICATION</scope>
</reference>
<dbReference type="AlphaFoldDB" id="A0A3B4E8W7"/>
<feature type="compositionally biased region" description="Basic and acidic residues" evidence="5">
    <location>
        <begin position="153"/>
        <end position="166"/>
    </location>
</feature>
<dbReference type="Ensembl" id="ENSPNAT00000023517.2">
    <property type="protein sequence ID" value="ENSPNAP00000033022.2"/>
    <property type="gene ID" value="ENSPNAG00000021382.2"/>
</dbReference>
<reference evidence="6 7" key="1">
    <citation type="submission" date="2020-10" db="EMBL/GenBank/DDBJ databases">
        <title>Pygocentrus nattereri (red-bellied piranha) genome, fPygNat1, primary haplotype.</title>
        <authorList>
            <person name="Myers G."/>
            <person name="Meyer A."/>
            <person name="Karagic N."/>
            <person name="Pippel M."/>
            <person name="Winkler S."/>
            <person name="Tracey A."/>
            <person name="Wood J."/>
            <person name="Formenti G."/>
            <person name="Howe K."/>
            <person name="Fedrigo O."/>
            <person name="Jarvis E.D."/>
        </authorList>
    </citation>
    <scope>NUCLEOTIDE SEQUENCE [LARGE SCALE GENOMIC DNA]</scope>
</reference>
<dbReference type="GeneTree" id="ENSGT00530000063947"/>
<name>A0A3B4E8W7_PYGNA</name>
<dbReference type="Proteomes" id="UP001501920">
    <property type="component" value="Chromosome 19"/>
</dbReference>
<comment type="subcellular location">
    <subcellularLocation>
        <location evidence="1">Cytoplasm</location>
        <location evidence="1">Cytoskeleton</location>
    </subcellularLocation>
</comment>
<protein>
    <recommendedName>
        <fullName evidence="8">MAP6 domain containing 1</fullName>
    </recommendedName>
</protein>
<dbReference type="GO" id="GO:0008017">
    <property type="term" value="F:microtubule binding"/>
    <property type="evidence" value="ECO:0007669"/>
    <property type="project" value="InterPro"/>
</dbReference>
<dbReference type="GO" id="GO:0005516">
    <property type="term" value="F:calmodulin binding"/>
    <property type="evidence" value="ECO:0007669"/>
    <property type="project" value="InterPro"/>
</dbReference>
<feature type="compositionally biased region" description="Basic and acidic residues" evidence="5">
    <location>
        <begin position="39"/>
        <end position="71"/>
    </location>
</feature>
<dbReference type="OMA" id="PREDYQP"/>
<dbReference type="GO" id="GO:0005874">
    <property type="term" value="C:microtubule"/>
    <property type="evidence" value="ECO:0007669"/>
    <property type="project" value="InterPro"/>
</dbReference>
<keyword evidence="7" id="KW-1185">Reference proteome</keyword>
<evidence type="ECO:0000256" key="3">
    <source>
        <dbReference type="ARBA" id="ARBA00022490"/>
    </source>
</evidence>
<proteinExistence type="inferred from homology"/>
<feature type="compositionally biased region" description="Basic and acidic residues" evidence="5">
    <location>
        <begin position="241"/>
        <end position="256"/>
    </location>
</feature>
<feature type="compositionally biased region" description="Gly residues" evidence="5">
    <location>
        <begin position="78"/>
        <end position="89"/>
    </location>
</feature>
<evidence type="ECO:0008006" key="8">
    <source>
        <dbReference type="Google" id="ProtNLM"/>
    </source>
</evidence>
<evidence type="ECO:0000256" key="5">
    <source>
        <dbReference type="SAM" id="MobiDB-lite"/>
    </source>
</evidence>
<sequence>MAWPCISRVCCLARFWNQFDKSDLSVPLTIQNYSDLAEPESRESREIRSVAKHVPAERAPRDEYATPERRASPTSQDGGEGGGGGGGGRRQPCRARTEPSYKPREDYQPPGVPFPSVTQYKQDYKPWPIPKKDNFPWIANGGSKGPAESLVNVEKEERASRQKHAEASGTGTSSYRQEYRPWAAVRPSKPAQKRPTSLGAATNEPPLETSYQAAFSADTHRHADVSVPDITAHTQSSSQPERADRTEVSSRPEMRGSHCRGLLEQVSVHPGLNHFAWLTDCLMKNIQKYTSVKCSSLGNEEM</sequence>
<feature type="region of interest" description="Disordered" evidence="5">
    <location>
        <begin position="136"/>
        <end position="206"/>
    </location>
</feature>
<evidence type="ECO:0000256" key="2">
    <source>
        <dbReference type="ARBA" id="ARBA00005728"/>
    </source>
</evidence>
<keyword evidence="4" id="KW-0206">Cytoskeleton</keyword>
<accession>A0A3B4E8W7</accession>
<evidence type="ECO:0000313" key="6">
    <source>
        <dbReference type="Ensembl" id="ENSPNAP00000033022.2"/>
    </source>
</evidence>
<reference evidence="6" key="3">
    <citation type="submission" date="2025-09" db="UniProtKB">
        <authorList>
            <consortium name="Ensembl"/>
        </authorList>
    </citation>
    <scope>IDENTIFICATION</scope>
</reference>
<keyword evidence="3" id="KW-0963">Cytoplasm</keyword>
<comment type="similarity">
    <text evidence="2">Belongs to the STOP family.</text>
</comment>
<dbReference type="InterPro" id="IPR007882">
    <property type="entry name" value="MAP6"/>
</dbReference>
<dbReference type="GO" id="GO:0030705">
    <property type="term" value="P:cytoskeleton-dependent intracellular transport"/>
    <property type="evidence" value="ECO:0007669"/>
    <property type="project" value="TreeGrafter"/>
</dbReference>
<feature type="region of interest" description="Disordered" evidence="5">
    <location>
        <begin position="231"/>
        <end position="256"/>
    </location>
</feature>
<dbReference type="GO" id="GO:0070507">
    <property type="term" value="P:regulation of microtubule cytoskeleton organization"/>
    <property type="evidence" value="ECO:0007669"/>
    <property type="project" value="TreeGrafter"/>
</dbReference>
<dbReference type="GO" id="GO:0000226">
    <property type="term" value="P:microtubule cytoskeleton organization"/>
    <property type="evidence" value="ECO:0007669"/>
    <property type="project" value="InterPro"/>
</dbReference>